<gene>
    <name evidence="1" type="ORF">JM93_04331</name>
</gene>
<sequence length="349" mass="38002">MASTPTLDQLADQIDDWEAYSSTDALVDADSGTHYQTTYTYFYVPTAANDSTLTSDDSGLGTFLRLGEYSDIEQSAFSNSAQASYYPAQHIADESGDSVYKNAAGGGKGILMACDGRMLVRVGEKLYINSDDAIHIESTNSTVTITSGDSQDITICAGDSSDNSKRGDITTTSKKYTKDVDGEEYTRVTSVSRKYYEANKYDIYKAEQYKEVYEKTTTMQHATSHKFFYGGAMSIKLSGEFVFTLSVILNIEPISKITLYGAKFDIGVWKLDVCSWKTETKGGHFTTNGTSNWVSAVKTDTNATEANTSAVEVQTSATTAETSAVETESKSVKSLIAFWEAKIASTAQI</sequence>
<comment type="caution">
    <text evidence="1">The sequence shown here is derived from an EMBL/GenBank/DDBJ whole genome shotgun (WGS) entry which is preliminary data.</text>
</comment>
<dbReference type="Proteomes" id="UP000320593">
    <property type="component" value="Unassembled WGS sequence"/>
</dbReference>
<dbReference type="AlphaFoldDB" id="A0A562SG70"/>
<proteinExistence type="predicted"/>
<dbReference type="RefSeq" id="WP_145347598.1">
    <property type="nucleotide sequence ID" value="NZ_SMLY01000058.1"/>
</dbReference>
<evidence type="ECO:0000313" key="2">
    <source>
        <dbReference type="Proteomes" id="UP000320593"/>
    </source>
</evidence>
<keyword evidence="2" id="KW-1185">Reference proteome</keyword>
<name>A0A562SG70_9HYPH</name>
<accession>A0A562SG70</accession>
<organism evidence="1 2">
    <name type="scientific">Roseibium hamelinense</name>
    <dbReference type="NCBI Taxonomy" id="150831"/>
    <lineage>
        <taxon>Bacteria</taxon>
        <taxon>Pseudomonadati</taxon>
        <taxon>Pseudomonadota</taxon>
        <taxon>Alphaproteobacteria</taxon>
        <taxon>Hyphomicrobiales</taxon>
        <taxon>Stappiaceae</taxon>
        <taxon>Roseibium</taxon>
    </lineage>
</organism>
<evidence type="ECO:0000313" key="1">
    <source>
        <dbReference type="EMBL" id="TWI79560.1"/>
    </source>
</evidence>
<dbReference type="EMBL" id="VLLF01000014">
    <property type="protein sequence ID" value="TWI79560.1"/>
    <property type="molecule type" value="Genomic_DNA"/>
</dbReference>
<reference evidence="1 2" key="1">
    <citation type="submission" date="2019-07" db="EMBL/GenBank/DDBJ databases">
        <title>Genomic Encyclopedia of Archaeal and Bacterial Type Strains, Phase II (KMG-II): from individual species to whole genera.</title>
        <authorList>
            <person name="Goeker M."/>
        </authorList>
    </citation>
    <scope>NUCLEOTIDE SEQUENCE [LARGE SCALE GENOMIC DNA]</scope>
    <source>
        <strain evidence="1 2">ATCC BAA-252</strain>
    </source>
</reference>
<dbReference type="OrthoDB" id="8338502at2"/>
<protein>
    <submittedName>
        <fullName evidence="1">Uncharacterized protein</fullName>
    </submittedName>
</protein>